<gene>
    <name evidence="2" type="ORF">E4N76_00065</name>
</gene>
<keyword evidence="1" id="KW-0175">Coiled coil</keyword>
<evidence type="ECO:0000313" key="3">
    <source>
        <dbReference type="Proteomes" id="UP001059401"/>
    </source>
</evidence>
<keyword evidence="3" id="KW-1185">Reference proteome</keyword>
<sequence length="278" mass="31239">MNKFLNADLFMENPENYIRGEKISNIVPNNPYYVEHSIYFAETLSVFEDISKTKRLVLGLDYEFNILDSIASEQSNKDCYRAILFLKSFSDVYIDYHSYGDFVSADAFNKFLDNVDEVLQTSQEISGKVETLSKKMTEHINETTAHAATESVVNNSIALRTDSGTLKASYAQNDDDLTTFAQTKTQISDAKNEMTAKLKEAKNELTHQFNTKIEELIDNAPDALNTLKELADALTENKDGITAINIALANRYTKQETDEKFVAKAAFVLTGSTLEITI</sequence>
<accession>A0ABY5HQA7</accession>
<evidence type="ECO:0000313" key="2">
    <source>
        <dbReference type="EMBL" id="UTY27546.1"/>
    </source>
</evidence>
<feature type="coiled-coil region" evidence="1">
    <location>
        <begin position="184"/>
        <end position="233"/>
    </location>
</feature>
<dbReference type="Proteomes" id="UP001059401">
    <property type="component" value="Chromosome"/>
</dbReference>
<dbReference type="RefSeq" id="WP_255805544.1">
    <property type="nucleotide sequence ID" value="NZ_CP038802.1"/>
</dbReference>
<proteinExistence type="predicted"/>
<evidence type="ECO:0000256" key="1">
    <source>
        <dbReference type="SAM" id="Coils"/>
    </source>
</evidence>
<dbReference type="EMBL" id="CP038802">
    <property type="protein sequence ID" value="UTY27546.1"/>
    <property type="molecule type" value="Genomic_DNA"/>
</dbReference>
<protein>
    <submittedName>
        <fullName evidence="2">Uncharacterized protein</fullName>
    </submittedName>
</protein>
<reference evidence="2" key="1">
    <citation type="submission" date="2019-04" db="EMBL/GenBank/DDBJ databases">
        <title>Whole genome sequencing of oral phylogroup 2 treponemes.</title>
        <authorList>
            <person name="Chan Y."/>
            <person name="Zeng H.H."/>
            <person name="Yu X.L."/>
            <person name="Leung W.K."/>
            <person name="Watt R.M."/>
        </authorList>
    </citation>
    <scope>NUCLEOTIDE SEQUENCE</scope>
    <source>
        <strain evidence="2">OMZ 847</strain>
    </source>
</reference>
<organism evidence="2 3">
    <name type="scientific">Treponema putidum</name>
    <dbReference type="NCBI Taxonomy" id="221027"/>
    <lineage>
        <taxon>Bacteria</taxon>
        <taxon>Pseudomonadati</taxon>
        <taxon>Spirochaetota</taxon>
        <taxon>Spirochaetia</taxon>
        <taxon>Spirochaetales</taxon>
        <taxon>Treponemataceae</taxon>
        <taxon>Treponema</taxon>
    </lineage>
</organism>
<name>A0ABY5HQA7_9SPIR</name>